<dbReference type="EMBL" id="JAHUVW010000001">
    <property type="protein sequence ID" value="MBV7669288.1"/>
    <property type="molecule type" value="Genomic_DNA"/>
</dbReference>
<feature type="region of interest" description="Disordered" evidence="1">
    <location>
        <begin position="153"/>
        <end position="172"/>
    </location>
</feature>
<organism evidence="3 4">
    <name type="scientific">Streptomyces halstedii</name>
    <dbReference type="NCBI Taxonomy" id="1944"/>
    <lineage>
        <taxon>Bacteria</taxon>
        <taxon>Bacillati</taxon>
        <taxon>Actinomycetota</taxon>
        <taxon>Actinomycetes</taxon>
        <taxon>Kitasatosporales</taxon>
        <taxon>Streptomycetaceae</taxon>
        <taxon>Streptomyces</taxon>
    </lineage>
</organism>
<keyword evidence="4" id="KW-1185">Reference proteome</keyword>
<name>A0ABS6TLY9_STRHA</name>
<feature type="region of interest" description="Disordered" evidence="1">
    <location>
        <begin position="65"/>
        <end position="87"/>
    </location>
</feature>
<feature type="domain" description="Flp pilus assembly protein RcpC/CpaB" evidence="2">
    <location>
        <begin position="99"/>
        <end position="203"/>
    </location>
</feature>
<dbReference type="RefSeq" id="WP_228867709.1">
    <property type="nucleotide sequence ID" value="NZ_JAHUVW010000001.1"/>
</dbReference>
<protein>
    <recommendedName>
        <fullName evidence="2">Flp pilus assembly protein RcpC/CpaB domain-containing protein</fullName>
    </recommendedName>
</protein>
<accession>A0ABS6TLY9</accession>
<reference evidence="3 4" key="1">
    <citation type="submission" date="2021-07" db="EMBL/GenBank/DDBJ databases">
        <title>Sequencing Streptomyces halstedii LGO-A4 genome an citrus endophytic actinomycete.</title>
        <authorList>
            <person name="Samborskyy M."/>
            <person name="Scott N."/>
            <person name="Deglau R."/>
            <person name="Dickens S."/>
            <person name="Oliveira L.G."/>
        </authorList>
    </citation>
    <scope>NUCLEOTIDE SEQUENCE [LARGE SCALE GENOMIC DNA]</scope>
    <source>
        <strain evidence="3 4">LGO-A4</strain>
    </source>
</reference>
<evidence type="ECO:0000313" key="4">
    <source>
        <dbReference type="Proteomes" id="UP000735541"/>
    </source>
</evidence>
<evidence type="ECO:0000313" key="3">
    <source>
        <dbReference type="EMBL" id="MBV7669288.1"/>
    </source>
</evidence>
<sequence>MFPSVPDSRPAPPAPCGMPSFAPLWVRGGGGGRLRRVLRRQRRALAAGSALSCALLAVSGLGGSPPGGAGPAGEEGRAAVAGDARPVEPERRPVRLVAAPVRIADAATVRLLRPGDRVDVLSTRDADARSSDAGQDTTARARLVARDVRVAQVPGRADGPDAGLGEPDGGTAAGDGGLVVLTVERETAAALAGAGASGRLAVAVSHGH</sequence>
<evidence type="ECO:0000256" key="1">
    <source>
        <dbReference type="SAM" id="MobiDB-lite"/>
    </source>
</evidence>
<dbReference type="InterPro" id="IPR031571">
    <property type="entry name" value="RcpC_dom"/>
</dbReference>
<dbReference type="Pfam" id="PF16976">
    <property type="entry name" value="RcpC"/>
    <property type="match status" value="1"/>
</dbReference>
<proteinExistence type="predicted"/>
<dbReference type="Proteomes" id="UP000735541">
    <property type="component" value="Unassembled WGS sequence"/>
</dbReference>
<gene>
    <name evidence="3" type="ORF">STHAL_07275</name>
</gene>
<comment type="caution">
    <text evidence="3">The sequence shown here is derived from an EMBL/GenBank/DDBJ whole genome shotgun (WGS) entry which is preliminary data.</text>
</comment>
<evidence type="ECO:0000259" key="2">
    <source>
        <dbReference type="Pfam" id="PF16976"/>
    </source>
</evidence>